<dbReference type="RefSeq" id="WP_063601046.1">
    <property type="nucleotide sequence ID" value="NZ_LITQ01000014.1"/>
</dbReference>
<dbReference type="PANTHER" id="PTHR43540">
    <property type="entry name" value="PEROXYUREIDOACRYLATE/UREIDOACRYLATE AMIDOHYDROLASE-RELATED"/>
    <property type="match status" value="1"/>
</dbReference>
<reference evidence="5 7" key="2">
    <citation type="journal article" date="2016" name="Front. Microbiol.">
        <title>Industrial Acetogenic Biocatalysts: A Comparative Metabolic and Genomic Analysis.</title>
        <authorList>
            <person name="Bengelsdorf F."/>
            <person name="Poehlein A."/>
            <person name="Sonja S."/>
            <person name="Erz C."/>
            <person name="Hummel T."/>
            <person name="Hoffmeister S."/>
            <person name="Daniel R."/>
            <person name="Durre P."/>
        </authorList>
    </citation>
    <scope>NUCLEOTIDE SEQUENCE [LARGE SCALE GENOMIC DNA]</scope>
    <source>
        <strain evidence="5 7">PTA-10522</strain>
    </source>
</reference>
<proteinExistence type="inferred from homology"/>
<dbReference type="InterPro" id="IPR050272">
    <property type="entry name" value="Isochorismatase-like_hydrls"/>
</dbReference>
<dbReference type="GO" id="GO:0016787">
    <property type="term" value="F:hydrolase activity"/>
    <property type="evidence" value="ECO:0007669"/>
    <property type="project" value="UniProtKB-KW"/>
</dbReference>
<evidence type="ECO:0000313" key="6">
    <source>
        <dbReference type="Proteomes" id="UP000077384"/>
    </source>
</evidence>
<organism evidence="4 6">
    <name type="scientific">Clostridium coskatii</name>
    <dbReference type="NCBI Taxonomy" id="1705578"/>
    <lineage>
        <taxon>Bacteria</taxon>
        <taxon>Bacillati</taxon>
        <taxon>Bacillota</taxon>
        <taxon>Clostridia</taxon>
        <taxon>Eubacteriales</taxon>
        <taxon>Clostridiaceae</taxon>
        <taxon>Clostridium</taxon>
    </lineage>
</organism>
<evidence type="ECO:0000256" key="1">
    <source>
        <dbReference type="ARBA" id="ARBA00006336"/>
    </source>
</evidence>
<comment type="caution">
    <text evidence="4">The sequence shown here is derived from an EMBL/GenBank/DDBJ whole genome shotgun (WGS) entry which is preliminary data.</text>
</comment>
<dbReference type="CDD" id="cd01014">
    <property type="entry name" value="nicotinamidase_related"/>
    <property type="match status" value="1"/>
</dbReference>
<protein>
    <submittedName>
        <fullName evidence="4">Streptothricin hydrolase</fullName>
        <ecNumber evidence="4">3.5.2.19</ecNumber>
    </submittedName>
</protein>
<dbReference type="AlphaFoldDB" id="A0A162LA13"/>
<accession>A0A162LA13</accession>
<reference evidence="4 6" key="1">
    <citation type="journal article" date="2015" name="Biotechnol. Bioeng.">
        <title>Genome sequence and phenotypic characterization of Caulobacter segnis.</title>
        <authorList>
            <person name="Patel S."/>
            <person name="Fletcher B."/>
            <person name="Scott D.C."/>
            <person name="Ely B."/>
        </authorList>
    </citation>
    <scope>NUCLEOTIDE SEQUENCE [LARGE SCALE GENOMIC DNA]</scope>
    <source>
        <strain evidence="4 6">PS02</strain>
    </source>
</reference>
<keyword evidence="7" id="KW-1185">Reference proteome</keyword>
<dbReference type="PANTHER" id="PTHR43540:SF14">
    <property type="entry name" value="ISOCHORISMATASE"/>
    <property type="match status" value="1"/>
</dbReference>
<dbReference type="Proteomes" id="UP000093694">
    <property type="component" value="Unassembled WGS sequence"/>
</dbReference>
<dbReference type="Gene3D" id="3.40.50.850">
    <property type="entry name" value="Isochorismatase-like"/>
    <property type="match status" value="1"/>
</dbReference>
<dbReference type="Pfam" id="PF00857">
    <property type="entry name" value="Isochorismatase"/>
    <property type="match status" value="1"/>
</dbReference>
<comment type="similarity">
    <text evidence="1">Belongs to the isochorismatase family.</text>
</comment>
<keyword evidence="2 4" id="KW-0378">Hydrolase</keyword>
<evidence type="ECO:0000313" key="4">
    <source>
        <dbReference type="EMBL" id="OAA93242.1"/>
    </source>
</evidence>
<evidence type="ECO:0000259" key="3">
    <source>
        <dbReference type="Pfam" id="PF00857"/>
    </source>
</evidence>
<dbReference type="EMBL" id="LITQ01000014">
    <property type="protein sequence ID" value="OAA93242.1"/>
    <property type="molecule type" value="Genomic_DNA"/>
</dbReference>
<dbReference type="EC" id="3.5.2.19" evidence="4"/>
<dbReference type="SUPFAM" id="SSF52499">
    <property type="entry name" value="Isochorismatase-like hydrolases"/>
    <property type="match status" value="1"/>
</dbReference>
<evidence type="ECO:0000256" key="2">
    <source>
        <dbReference type="ARBA" id="ARBA00022801"/>
    </source>
</evidence>
<evidence type="ECO:0000313" key="5">
    <source>
        <dbReference type="EMBL" id="OBR95375.1"/>
    </source>
</evidence>
<gene>
    <name evidence="4" type="primary">sttH</name>
    <name evidence="5" type="ORF">CLCOS_16990</name>
    <name evidence="4" type="ORF">WX73_00194</name>
</gene>
<dbReference type="InterPro" id="IPR036380">
    <property type="entry name" value="Isochorismatase-like_sf"/>
</dbReference>
<sequence>MSKKAALLIIDVQVAMFAGEEGNLYNADRVLNNICTLLKRARSSKIAVIFIQHTDKDGEFEKGKDTWQLHPRLHPQENEKVIEKTSWDSFYNTGLEEELKRQGIEKLIIAGMQTEFCLDTTCRRAFSMGYDNILVRDAHSTFDGEILSADQIIKHHNSVLGGRFVQLKPTDEVEF</sequence>
<feature type="domain" description="Isochorismatase-like" evidence="3">
    <location>
        <begin position="5"/>
        <end position="145"/>
    </location>
</feature>
<dbReference type="Proteomes" id="UP000077384">
    <property type="component" value="Unassembled WGS sequence"/>
</dbReference>
<dbReference type="EMBL" id="LROR01000038">
    <property type="protein sequence ID" value="OBR95375.1"/>
    <property type="molecule type" value="Genomic_DNA"/>
</dbReference>
<dbReference type="PATRIC" id="fig|1705578.3.peg.577"/>
<name>A0A162LA13_9CLOT</name>
<evidence type="ECO:0000313" key="7">
    <source>
        <dbReference type="Proteomes" id="UP000093694"/>
    </source>
</evidence>
<dbReference type="InterPro" id="IPR000868">
    <property type="entry name" value="Isochorismatase-like_dom"/>
</dbReference>